<name>A0ABQ5SM54_9CHLO</name>
<accession>A0ABQ5SM54</accession>
<organism evidence="3 4">
    <name type="scientific">Volvox africanus</name>
    <dbReference type="NCBI Taxonomy" id="51714"/>
    <lineage>
        <taxon>Eukaryota</taxon>
        <taxon>Viridiplantae</taxon>
        <taxon>Chlorophyta</taxon>
        <taxon>core chlorophytes</taxon>
        <taxon>Chlorophyceae</taxon>
        <taxon>CS clade</taxon>
        <taxon>Chlamydomonadales</taxon>
        <taxon>Volvocaceae</taxon>
        <taxon>Volvox</taxon>
    </lineage>
</organism>
<gene>
    <name evidence="3" type="ORF">VaNZ11_015734</name>
</gene>
<reference evidence="3 4" key="1">
    <citation type="journal article" date="2023" name="IScience">
        <title>Expanded male sex-determining region conserved during the evolution of homothallism in the green alga Volvox.</title>
        <authorList>
            <person name="Yamamoto K."/>
            <person name="Matsuzaki R."/>
            <person name="Mahakham W."/>
            <person name="Heman W."/>
            <person name="Sekimoto H."/>
            <person name="Kawachi M."/>
            <person name="Minakuchi Y."/>
            <person name="Toyoda A."/>
            <person name="Nozaki H."/>
        </authorList>
    </citation>
    <scope>NUCLEOTIDE SEQUENCE [LARGE SCALE GENOMIC DNA]</scope>
    <source>
        <strain evidence="3 4">NIES-4468</strain>
    </source>
</reference>
<evidence type="ECO:0000256" key="2">
    <source>
        <dbReference type="SAM" id="MobiDB-lite"/>
    </source>
</evidence>
<keyword evidence="4" id="KW-1185">Reference proteome</keyword>
<dbReference type="EMBL" id="BSDZ01000094">
    <property type="protein sequence ID" value="GLI70711.1"/>
    <property type="molecule type" value="Genomic_DNA"/>
</dbReference>
<proteinExistence type="predicted"/>
<dbReference type="InterPro" id="IPR001611">
    <property type="entry name" value="Leu-rich_rpt"/>
</dbReference>
<sequence>MDTLFFSGQGLKISCLAFLLLLALATLNHQRLVLTHARTLDRDVFGLIAFYMEVKDRNSEWRGAMEKWPVHTCNISGVCEIDPCGFEFQEQRKDWEGVSCRYQWNWDRSIPRVVTNIHLPKRGLNGTLPRSYLLFDNITEIDMDTNMLTGTLPREFGCLRNLIEIDLSKNQLYGTIPQEWNLLNGLVEMEVDDNRGLSGCVPSECPPFNRFCGGFFGKPCPSFTTDRLIGTDVRGTRIAGRCSPYPGGDSALAAGLSCPVPGDPFYRDLITRFFTEQQQTSAKAVNNSGSSSGGDGVTSSGSAGSGVAISTTTKQPAK</sequence>
<dbReference type="InterPro" id="IPR032675">
    <property type="entry name" value="LRR_dom_sf"/>
</dbReference>
<dbReference type="InterPro" id="IPR050994">
    <property type="entry name" value="At_inactive_RLKs"/>
</dbReference>
<dbReference type="Pfam" id="PF00560">
    <property type="entry name" value="LRR_1"/>
    <property type="match status" value="1"/>
</dbReference>
<evidence type="ECO:0008006" key="5">
    <source>
        <dbReference type="Google" id="ProtNLM"/>
    </source>
</evidence>
<evidence type="ECO:0000313" key="3">
    <source>
        <dbReference type="EMBL" id="GLI70711.1"/>
    </source>
</evidence>
<dbReference type="Gene3D" id="3.80.10.10">
    <property type="entry name" value="Ribonuclease Inhibitor"/>
    <property type="match status" value="1"/>
</dbReference>
<comment type="subcellular location">
    <subcellularLocation>
        <location evidence="1">Cytoplasm</location>
        <location evidence="1">Cytoskeleton</location>
        <location evidence="1">Cilium axoneme</location>
    </subcellularLocation>
</comment>
<feature type="compositionally biased region" description="Low complexity" evidence="2">
    <location>
        <begin position="297"/>
        <end position="318"/>
    </location>
</feature>
<comment type="caution">
    <text evidence="3">The sequence shown here is derived from an EMBL/GenBank/DDBJ whole genome shotgun (WGS) entry which is preliminary data.</text>
</comment>
<evidence type="ECO:0000313" key="4">
    <source>
        <dbReference type="Proteomes" id="UP001165090"/>
    </source>
</evidence>
<dbReference type="SUPFAM" id="SSF52058">
    <property type="entry name" value="L domain-like"/>
    <property type="match status" value="1"/>
</dbReference>
<feature type="region of interest" description="Disordered" evidence="2">
    <location>
        <begin position="281"/>
        <end position="318"/>
    </location>
</feature>
<protein>
    <recommendedName>
        <fullName evidence="5">Leucine-rich repeat-containing N-terminal plant-type domain-containing protein</fullName>
    </recommendedName>
</protein>
<dbReference type="PANTHER" id="PTHR48010:SF58">
    <property type="entry name" value="RECEPTOR PROTEIN KINASE-LIKE PROTEIN ZAR1"/>
    <property type="match status" value="1"/>
</dbReference>
<evidence type="ECO:0000256" key="1">
    <source>
        <dbReference type="ARBA" id="ARBA00004430"/>
    </source>
</evidence>
<dbReference type="Proteomes" id="UP001165090">
    <property type="component" value="Unassembled WGS sequence"/>
</dbReference>
<dbReference type="PANTHER" id="PTHR48010">
    <property type="entry name" value="OS05G0588300 PROTEIN"/>
    <property type="match status" value="1"/>
</dbReference>